<evidence type="ECO:0000313" key="1">
    <source>
        <dbReference type="EMBL" id="STZ13515.1"/>
    </source>
</evidence>
<protein>
    <submittedName>
        <fullName evidence="2">Uncharacterized protein</fullName>
    </submittedName>
</protein>
<reference evidence="2 3" key="1">
    <citation type="submission" date="2018-06" db="EMBL/GenBank/DDBJ databases">
        <authorList>
            <consortium name="Pathogen Informatics"/>
            <person name="Doyle S."/>
        </authorList>
    </citation>
    <scope>NUCLEOTIDE SEQUENCE [LARGE SCALE GENOMIC DNA]</scope>
    <source>
        <strain evidence="2 3">NCTC10293</strain>
    </source>
</reference>
<gene>
    <name evidence="1" type="ORF">NCTC10293_01089</name>
    <name evidence="2" type="ORF">NCTC10293_01299</name>
</gene>
<proteinExistence type="predicted"/>
<dbReference type="EMBL" id="UGQE01000002">
    <property type="protein sequence ID" value="STZ13721.1"/>
    <property type="molecule type" value="Genomic_DNA"/>
</dbReference>
<organism evidence="2 3">
    <name type="scientific">Moraxella caviae</name>
    <dbReference type="NCBI Taxonomy" id="34060"/>
    <lineage>
        <taxon>Bacteria</taxon>
        <taxon>Pseudomonadati</taxon>
        <taxon>Pseudomonadota</taxon>
        <taxon>Gammaproteobacteria</taxon>
        <taxon>Moraxellales</taxon>
        <taxon>Moraxellaceae</taxon>
        <taxon>Moraxella</taxon>
    </lineage>
</organism>
<dbReference type="AlphaFoldDB" id="A0A378RAJ4"/>
<evidence type="ECO:0000313" key="3">
    <source>
        <dbReference type="Proteomes" id="UP000255279"/>
    </source>
</evidence>
<dbReference type="Proteomes" id="UP000255279">
    <property type="component" value="Unassembled WGS sequence"/>
</dbReference>
<name>A0A378RAJ4_9GAMM</name>
<sequence length="52" mass="6022">MAYLNMLAGLIDKLEYDFHLDNVPYIEGVYQGEEFDTIEGLYEILFADGRES</sequence>
<dbReference type="EMBL" id="UGQE01000002">
    <property type="protein sequence ID" value="STZ13515.1"/>
    <property type="molecule type" value="Genomic_DNA"/>
</dbReference>
<accession>A0A378RAJ4</accession>
<dbReference type="RefSeq" id="WP_158078933.1">
    <property type="nucleotide sequence ID" value="NZ_MUXU01000030.1"/>
</dbReference>
<evidence type="ECO:0000313" key="2">
    <source>
        <dbReference type="EMBL" id="STZ13721.1"/>
    </source>
</evidence>